<dbReference type="CDD" id="cd13665">
    <property type="entry name" value="PBP2_TRAP_Dctp3_4"/>
    <property type="match status" value="1"/>
</dbReference>
<dbReference type="InterPro" id="IPR038404">
    <property type="entry name" value="TRAP_DctP_sf"/>
</dbReference>
<gene>
    <name evidence="3" type="ORF">C7389_101238</name>
</gene>
<dbReference type="GO" id="GO:0055085">
    <property type="term" value="P:transmembrane transport"/>
    <property type="evidence" value="ECO:0007669"/>
    <property type="project" value="InterPro"/>
</dbReference>
<dbReference type="PANTHER" id="PTHR33376:SF15">
    <property type="entry name" value="BLL6794 PROTEIN"/>
    <property type="match status" value="1"/>
</dbReference>
<evidence type="ECO:0000313" key="3">
    <source>
        <dbReference type="EMBL" id="TDN56859.1"/>
    </source>
</evidence>
<dbReference type="PANTHER" id="PTHR33376">
    <property type="match status" value="1"/>
</dbReference>
<keyword evidence="4" id="KW-1185">Reference proteome</keyword>
<dbReference type="RefSeq" id="WP_162851630.1">
    <property type="nucleotide sequence ID" value="NZ_SNVV01000001.1"/>
</dbReference>
<dbReference type="Gene3D" id="3.40.190.170">
    <property type="entry name" value="Bacterial extracellular solute-binding protein, family 7"/>
    <property type="match status" value="1"/>
</dbReference>
<evidence type="ECO:0000256" key="2">
    <source>
        <dbReference type="SAM" id="SignalP"/>
    </source>
</evidence>
<sequence>MKLKLILAAVLAATAVAAQAQTAPVKIKVAHFLPSISNLQRDVLEPWCETLREESSGGLQCELYPAMAIGGTPPNLISHVRDGIADVVWTSPSYTPNLFPAMEAIELPFVVPADGLGGSRAMWAYYEQHARKDFERYKVLALHSGSGQNLNAVKAPVQTLADMKGMKLRSPSRVSSRLLSALGAAPVNMPASAITESVSRGVADGALAPWELVTAIKLDEIARFHTEPPAGKPAYFAVSMALLMNKKKYEGLPAELKAVIDRNSGLPLVEKFGASWDRATEASRKRAAALGNTLVVQKLEDYEAMRKAAESVEAEWIEEVKAKGLDGAALIAAAREISNKHLTRAN</sequence>
<name>A0A4R6EF00_9RHOO</name>
<comment type="caution">
    <text evidence="3">The sequence shown here is derived from an EMBL/GenBank/DDBJ whole genome shotgun (WGS) entry which is preliminary data.</text>
</comment>
<dbReference type="EMBL" id="SNVV01000001">
    <property type="protein sequence ID" value="TDN56859.1"/>
    <property type="molecule type" value="Genomic_DNA"/>
</dbReference>
<evidence type="ECO:0000256" key="1">
    <source>
        <dbReference type="ARBA" id="ARBA00022729"/>
    </source>
</evidence>
<dbReference type="Proteomes" id="UP000295129">
    <property type="component" value="Unassembled WGS sequence"/>
</dbReference>
<dbReference type="InterPro" id="IPR018389">
    <property type="entry name" value="DctP_fam"/>
</dbReference>
<keyword evidence="1 2" id="KW-0732">Signal</keyword>
<reference evidence="3 4" key="1">
    <citation type="submission" date="2019-03" db="EMBL/GenBank/DDBJ databases">
        <title>Genomic Encyclopedia of Type Strains, Phase IV (KMG-IV): sequencing the most valuable type-strain genomes for metagenomic binning, comparative biology and taxonomic classification.</title>
        <authorList>
            <person name="Goeker M."/>
        </authorList>
    </citation>
    <scope>NUCLEOTIDE SEQUENCE [LARGE SCALE GENOMIC DNA]</scope>
    <source>
        <strain evidence="3 4">DSM 12121</strain>
    </source>
</reference>
<evidence type="ECO:0000313" key="4">
    <source>
        <dbReference type="Proteomes" id="UP000295129"/>
    </source>
</evidence>
<dbReference type="AlphaFoldDB" id="A0A4R6EF00"/>
<accession>A0A4R6EF00</accession>
<feature type="signal peptide" evidence="2">
    <location>
        <begin position="1"/>
        <end position="20"/>
    </location>
</feature>
<dbReference type="Pfam" id="PF03480">
    <property type="entry name" value="DctP"/>
    <property type="match status" value="1"/>
</dbReference>
<feature type="chain" id="PRO_5020949194" evidence="2">
    <location>
        <begin position="21"/>
        <end position="346"/>
    </location>
</feature>
<proteinExistence type="predicted"/>
<dbReference type="NCBIfam" id="NF037995">
    <property type="entry name" value="TRAP_S1"/>
    <property type="match status" value="1"/>
</dbReference>
<organism evidence="3 4">
    <name type="scientific">Azoarcus indigens</name>
    <dbReference type="NCBI Taxonomy" id="29545"/>
    <lineage>
        <taxon>Bacteria</taxon>
        <taxon>Pseudomonadati</taxon>
        <taxon>Pseudomonadota</taxon>
        <taxon>Betaproteobacteria</taxon>
        <taxon>Rhodocyclales</taxon>
        <taxon>Zoogloeaceae</taxon>
        <taxon>Azoarcus</taxon>
    </lineage>
</organism>
<protein>
    <submittedName>
        <fullName evidence="3">TRAP-type C4-dicarboxylate transport system substrate-binding protein</fullName>
    </submittedName>
</protein>